<evidence type="ECO:0000313" key="1">
    <source>
        <dbReference type="EMBL" id="THG16111.1"/>
    </source>
</evidence>
<proteinExistence type="predicted"/>
<dbReference type="Proteomes" id="UP000306102">
    <property type="component" value="Unassembled WGS sequence"/>
</dbReference>
<organism evidence="1 2">
    <name type="scientific">Camellia sinensis var. sinensis</name>
    <name type="common">China tea</name>
    <dbReference type="NCBI Taxonomy" id="542762"/>
    <lineage>
        <taxon>Eukaryota</taxon>
        <taxon>Viridiplantae</taxon>
        <taxon>Streptophyta</taxon>
        <taxon>Embryophyta</taxon>
        <taxon>Tracheophyta</taxon>
        <taxon>Spermatophyta</taxon>
        <taxon>Magnoliopsida</taxon>
        <taxon>eudicotyledons</taxon>
        <taxon>Gunneridae</taxon>
        <taxon>Pentapetalae</taxon>
        <taxon>asterids</taxon>
        <taxon>Ericales</taxon>
        <taxon>Theaceae</taxon>
        <taxon>Camellia</taxon>
    </lineage>
</organism>
<protein>
    <submittedName>
        <fullName evidence="1">Uncharacterized protein</fullName>
    </submittedName>
</protein>
<keyword evidence="2" id="KW-1185">Reference proteome</keyword>
<dbReference type="AlphaFoldDB" id="A0A4S4EHZ3"/>
<gene>
    <name evidence="1" type="ORF">TEA_018937</name>
</gene>
<comment type="caution">
    <text evidence="1">The sequence shown here is derived from an EMBL/GenBank/DDBJ whole genome shotgun (WGS) entry which is preliminary data.</text>
</comment>
<name>A0A4S4EHZ3_CAMSN</name>
<evidence type="ECO:0000313" key="2">
    <source>
        <dbReference type="Proteomes" id="UP000306102"/>
    </source>
</evidence>
<dbReference type="EMBL" id="SDRB02004302">
    <property type="protein sequence ID" value="THG16111.1"/>
    <property type="molecule type" value="Genomic_DNA"/>
</dbReference>
<sequence>MEVSNTRPKNDGPPNLPAILMHYRVGLEGIFTKHFGSKIFNELLERTLNKSAEISSMLESSCVKGTQLFLVLKRAHRNKEKSTTRCEVGFGVAWVELKSFLVGRAEPHMQDGGRTCEEQGKLWFSTHKRQVRLEVRGKSATCAGGRSARASMDAARAGLH</sequence>
<accession>A0A4S4EHZ3</accession>
<reference evidence="1 2" key="1">
    <citation type="journal article" date="2018" name="Proc. Natl. Acad. Sci. U.S.A.">
        <title>Draft genome sequence of Camellia sinensis var. sinensis provides insights into the evolution of the tea genome and tea quality.</title>
        <authorList>
            <person name="Wei C."/>
            <person name="Yang H."/>
            <person name="Wang S."/>
            <person name="Zhao J."/>
            <person name="Liu C."/>
            <person name="Gao L."/>
            <person name="Xia E."/>
            <person name="Lu Y."/>
            <person name="Tai Y."/>
            <person name="She G."/>
            <person name="Sun J."/>
            <person name="Cao H."/>
            <person name="Tong W."/>
            <person name="Gao Q."/>
            <person name="Li Y."/>
            <person name="Deng W."/>
            <person name="Jiang X."/>
            <person name="Wang W."/>
            <person name="Chen Q."/>
            <person name="Zhang S."/>
            <person name="Li H."/>
            <person name="Wu J."/>
            <person name="Wang P."/>
            <person name="Li P."/>
            <person name="Shi C."/>
            <person name="Zheng F."/>
            <person name="Jian J."/>
            <person name="Huang B."/>
            <person name="Shan D."/>
            <person name="Shi M."/>
            <person name="Fang C."/>
            <person name="Yue Y."/>
            <person name="Li F."/>
            <person name="Li D."/>
            <person name="Wei S."/>
            <person name="Han B."/>
            <person name="Jiang C."/>
            <person name="Yin Y."/>
            <person name="Xia T."/>
            <person name="Zhang Z."/>
            <person name="Bennetzen J.L."/>
            <person name="Zhao S."/>
            <person name="Wan X."/>
        </authorList>
    </citation>
    <scope>NUCLEOTIDE SEQUENCE [LARGE SCALE GENOMIC DNA]</scope>
    <source>
        <strain evidence="2">cv. Shuchazao</strain>
        <tissue evidence="1">Leaf</tissue>
    </source>
</reference>